<feature type="compositionally biased region" description="Acidic residues" evidence="15">
    <location>
        <begin position="235"/>
        <end position="252"/>
    </location>
</feature>
<keyword evidence="8 14" id="KW-0175">Coiled coil</keyword>
<feature type="compositionally biased region" description="Basic and acidic residues" evidence="15">
    <location>
        <begin position="218"/>
        <end position="234"/>
    </location>
</feature>
<proteinExistence type="inferred from homology"/>
<feature type="region of interest" description="Disordered" evidence="15">
    <location>
        <begin position="218"/>
        <end position="252"/>
    </location>
</feature>
<organism evidence="19 20">
    <name type="scientific">Symbiodinium natans</name>
    <dbReference type="NCBI Taxonomy" id="878477"/>
    <lineage>
        <taxon>Eukaryota</taxon>
        <taxon>Sar</taxon>
        <taxon>Alveolata</taxon>
        <taxon>Dinophyceae</taxon>
        <taxon>Suessiales</taxon>
        <taxon>Symbiodiniaceae</taxon>
        <taxon>Symbiodinium</taxon>
    </lineage>
</organism>
<dbReference type="PANTHER" id="PTHR35249:SF2">
    <property type="entry name" value="DYNEIN REGULATORY COMPLEX SUBUNIT 7"/>
    <property type="match status" value="1"/>
</dbReference>
<evidence type="ECO:0000256" key="13">
    <source>
        <dbReference type="ARBA" id="ARBA00031733"/>
    </source>
</evidence>
<evidence type="ECO:0000259" key="18">
    <source>
        <dbReference type="Pfam" id="PF24671"/>
    </source>
</evidence>
<dbReference type="InterPro" id="IPR033551">
    <property type="entry name" value="DRC7/lobo"/>
</dbReference>
<evidence type="ECO:0000256" key="12">
    <source>
        <dbReference type="ARBA" id="ARBA00031627"/>
    </source>
</evidence>
<accession>A0A812JFC3</accession>
<dbReference type="PANTHER" id="PTHR35249">
    <property type="entry name" value="DYNEIN REGULATORY COMPLEX SUBUNIT 7"/>
    <property type="match status" value="1"/>
</dbReference>
<evidence type="ECO:0000256" key="11">
    <source>
        <dbReference type="ARBA" id="ARBA00023273"/>
    </source>
</evidence>
<dbReference type="InterPro" id="IPR056292">
    <property type="entry name" value="DRC7_C"/>
</dbReference>
<evidence type="ECO:0000256" key="8">
    <source>
        <dbReference type="ARBA" id="ARBA00023054"/>
    </source>
</evidence>
<comment type="similarity">
    <text evidence="2">Belongs to the DRC7 family.</text>
</comment>
<dbReference type="GO" id="GO:0031514">
    <property type="term" value="C:motile cilium"/>
    <property type="evidence" value="ECO:0007669"/>
    <property type="project" value="TreeGrafter"/>
</dbReference>
<dbReference type="Pfam" id="PF24656">
    <property type="entry name" value="CEPT76_peptidase"/>
    <property type="match status" value="1"/>
</dbReference>
<evidence type="ECO:0000313" key="19">
    <source>
        <dbReference type="EMBL" id="CAE7206292.1"/>
    </source>
</evidence>
<evidence type="ECO:0000256" key="7">
    <source>
        <dbReference type="ARBA" id="ARBA00022871"/>
    </source>
</evidence>
<evidence type="ECO:0000256" key="15">
    <source>
        <dbReference type="SAM" id="MobiDB-lite"/>
    </source>
</evidence>
<evidence type="ECO:0000256" key="2">
    <source>
        <dbReference type="ARBA" id="ARBA00010738"/>
    </source>
</evidence>
<evidence type="ECO:0000256" key="1">
    <source>
        <dbReference type="ARBA" id="ARBA00004611"/>
    </source>
</evidence>
<comment type="caution">
    <text evidence="19">The sequence shown here is derived from an EMBL/GenBank/DDBJ whole genome shotgun (WGS) entry which is preliminary data.</text>
</comment>
<dbReference type="InterPro" id="IPR038765">
    <property type="entry name" value="Papain-like_cys_pep_sf"/>
</dbReference>
<reference evidence="19" key="1">
    <citation type="submission" date="2021-02" db="EMBL/GenBank/DDBJ databases">
        <authorList>
            <person name="Dougan E. K."/>
            <person name="Rhodes N."/>
            <person name="Thang M."/>
            <person name="Chan C."/>
        </authorList>
    </citation>
    <scope>NUCLEOTIDE SEQUENCE</scope>
</reference>
<feature type="domain" description="Dynein regulatory complex subunit 7 MORN" evidence="17">
    <location>
        <begin position="402"/>
        <end position="625"/>
    </location>
</feature>
<dbReference type="InterPro" id="IPR056291">
    <property type="entry name" value="MORN_DRC7"/>
</dbReference>
<comment type="subcellular location">
    <subcellularLocation>
        <location evidence="1">Cytoplasm</location>
        <location evidence="1">Cytoskeleton</location>
        <location evidence="1">Flagellum axoneme</location>
    </subcellularLocation>
</comment>
<evidence type="ECO:0000259" key="17">
    <source>
        <dbReference type="Pfam" id="PF24667"/>
    </source>
</evidence>
<feature type="domain" description="Dynein regulatory complex subunit 7 C-terminal" evidence="18">
    <location>
        <begin position="761"/>
        <end position="867"/>
    </location>
</feature>
<dbReference type="Pfam" id="PF24667">
    <property type="entry name" value="MORN_DRC7"/>
    <property type="match status" value="1"/>
</dbReference>
<evidence type="ECO:0000256" key="6">
    <source>
        <dbReference type="ARBA" id="ARBA00022846"/>
    </source>
</evidence>
<keyword evidence="5" id="KW-0221">Differentiation</keyword>
<keyword evidence="20" id="KW-1185">Reference proteome</keyword>
<keyword evidence="10" id="KW-0206">Cytoskeleton</keyword>
<dbReference type="EMBL" id="CAJNDS010000439">
    <property type="protein sequence ID" value="CAE7206292.1"/>
    <property type="molecule type" value="Genomic_DNA"/>
</dbReference>
<dbReference type="SUPFAM" id="SSF54001">
    <property type="entry name" value="Cysteine proteinases"/>
    <property type="match status" value="1"/>
</dbReference>
<dbReference type="OrthoDB" id="10262874at2759"/>
<protein>
    <recommendedName>
        <fullName evidence="3">Dynein regulatory complex subunit 7</fullName>
    </recommendedName>
    <alternativeName>
        <fullName evidence="12">Coiled-coil domain-containing protein 135</fullName>
    </alternativeName>
    <alternativeName>
        <fullName evidence="13">Coiled-coil domain-containing protein lobo homolog</fullName>
    </alternativeName>
</protein>
<dbReference type="GO" id="GO:0007283">
    <property type="term" value="P:spermatogenesis"/>
    <property type="evidence" value="ECO:0007669"/>
    <property type="project" value="UniProtKB-KW"/>
</dbReference>
<dbReference type="AlphaFoldDB" id="A0A812JFC3"/>
<keyword evidence="7" id="KW-0744">Spermatogenesis</keyword>
<evidence type="ECO:0000256" key="14">
    <source>
        <dbReference type="SAM" id="Coils"/>
    </source>
</evidence>
<keyword evidence="6" id="KW-0282">Flagellum</keyword>
<evidence type="ECO:0000259" key="16">
    <source>
        <dbReference type="Pfam" id="PF24656"/>
    </source>
</evidence>
<evidence type="ECO:0000256" key="10">
    <source>
        <dbReference type="ARBA" id="ARBA00023212"/>
    </source>
</evidence>
<dbReference type="InterPro" id="IPR056290">
    <property type="entry name" value="CEPT76/DRC7_peptidase-like_dom"/>
</dbReference>
<evidence type="ECO:0000256" key="5">
    <source>
        <dbReference type="ARBA" id="ARBA00022782"/>
    </source>
</evidence>
<evidence type="ECO:0000256" key="4">
    <source>
        <dbReference type="ARBA" id="ARBA00022490"/>
    </source>
</evidence>
<dbReference type="Proteomes" id="UP000604046">
    <property type="component" value="Unassembled WGS sequence"/>
</dbReference>
<dbReference type="GO" id="GO:0048870">
    <property type="term" value="P:cell motility"/>
    <property type="evidence" value="ECO:0007669"/>
    <property type="project" value="TreeGrafter"/>
</dbReference>
<feature type="region of interest" description="Disordered" evidence="15">
    <location>
        <begin position="720"/>
        <end position="739"/>
    </location>
</feature>
<gene>
    <name evidence="19" type="primary">drc7</name>
    <name evidence="19" type="ORF">SNAT2548_LOCUS6568</name>
</gene>
<feature type="compositionally biased region" description="Basic and acidic residues" evidence="15">
    <location>
        <begin position="720"/>
        <end position="729"/>
    </location>
</feature>
<evidence type="ECO:0000313" key="20">
    <source>
        <dbReference type="Proteomes" id="UP000604046"/>
    </source>
</evidence>
<keyword evidence="11" id="KW-0966">Cell projection</keyword>
<feature type="domain" description="CEP76/DRC7 peptidase-like" evidence="16">
    <location>
        <begin position="258"/>
        <end position="323"/>
    </location>
</feature>
<evidence type="ECO:0000256" key="3">
    <source>
        <dbReference type="ARBA" id="ARBA00021303"/>
    </source>
</evidence>
<name>A0A812JFC3_9DINO</name>
<dbReference type="Pfam" id="PF24671">
    <property type="entry name" value="DRC7_C"/>
    <property type="match status" value="1"/>
</dbReference>
<sequence length="876" mass="101363">MAAMDTSVSLAQFAEDTTQASKEQPTQKEIRCRRLVAETANPSSRYVGNTPKEELLLEHVREFEDQFVNVYGNRFLFLCPPNEYGVPKFLPTTLRPTHLPYQEIYEYKSCAKFLADFFNYDELHPADRYPTVVPAPASVLNWQAGDCFDLSIALASLLIGVGYDAYCVSGFAPRFITTRNEARSACPQLDADIEETKEEDKQEEDEFVIPKKPPLRSEYKEAKARAEEADRIRLEEEEMKSDSEDDPSSDEDEFENRRIHCWVLVRKGSREVAEDMYLEPTTGRIYSVRRCPYLKIDLIWNHRNLWVNMQVCGASHVQLDLYNSRYFEYVMLDADNPSGDLGSGRYEGDDTGPVTAVPSSAGNLDTDESRRAEQTAQILDLPSPWSERPDIPREKFHARCFQGEKTIFYHKCKVEQYAPYTQDDGLVQRITLYKDVRRQIPLEIRERFKHRKDKLFERKRRPMQNETLERFLPGRPSTSASNAGGALKEYREISALSRELIFYKSRLDGLVRSVEIIGRKMFEYFEDRDDRLIYHSVTLDPTAMTSGTLRGGPKSKDTYPVDSVGEVPIKKMTQKYARNPEVPAEEDIAKISFYLSEQTSTSIYSSTGKIRVDYHREPGSLTFRQVMYHYEDGNLRRRPSSLPQPTQVQVHKLLQMQSSCRDTIMASHTSIQQELTTRRKDEISIRGMRSVSAGKKRDLTIPGSRDDVLEPSVYDLARESARVEGTREGAEEEKQEEQTSKVDILAPYLVDFINKETGLVQLDSLQAELVAKKCTTDFRKRLTDRAEIIQRRLEEEQELLRKRRAQMQCRGDSVERDERDFEQYQNQAMFRTQILEQRLARHEMQAIEKFQDLERMLQEDPRLAAMWQKEPAAVKG</sequence>
<dbReference type="GO" id="GO:0030154">
    <property type="term" value="P:cell differentiation"/>
    <property type="evidence" value="ECO:0007669"/>
    <property type="project" value="UniProtKB-KW"/>
</dbReference>
<feature type="region of interest" description="Disordered" evidence="15">
    <location>
        <begin position="341"/>
        <end position="366"/>
    </location>
</feature>
<feature type="coiled-coil region" evidence="14">
    <location>
        <begin position="779"/>
        <end position="810"/>
    </location>
</feature>
<keyword evidence="9" id="KW-0969">Cilium</keyword>
<evidence type="ECO:0000256" key="9">
    <source>
        <dbReference type="ARBA" id="ARBA00023069"/>
    </source>
</evidence>
<keyword evidence="4" id="KW-0963">Cytoplasm</keyword>